<evidence type="ECO:0000256" key="1">
    <source>
        <dbReference type="SAM" id="MobiDB-lite"/>
    </source>
</evidence>
<proteinExistence type="predicted"/>
<feature type="compositionally biased region" description="Basic residues" evidence="1">
    <location>
        <begin position="440"/>
        <end position="454"/>
    </location>
</feature>
<feature type="compositionally biased region" description="Basic and acidic residues" evidence="1">
    <location>
        <begin position="490"/>
        <end position="500"/>
    </location>
</feature>
<feature type="compositionally biased region" description="Polar residues" evidence="1">
    <location>
        <begin position="388"/>
        <end position="404"/>
    </location>
</feature>
<gene>
    <name evidence="2" type="ORF">DSPE1174_LOCUS26662</name>
</gene>
<dbReference type="InterPro" id="IPR036034">
    <property type="entry name" value="PDZ_sf"/>
</dbReference>
<dbReference type="Gene3D" id="2.30.42.10">
    <property type="match status" value="1"/>
</dbReference>
<protein>
    <recommendedName>
        <fullName evidence="3">PDZ domain-containing protein</fullName>
    </recommendedName>
</protein>
<organism evidence="2">
    <name type="scientific">Octactis speculum</name>
    <dbReference type="NCBI Taxonomy" id="3111310"/>
    <lineage>
        <taxon>Eukaryota</taxon>
        <taxon>Sar</taxon>
        <taxon>Stramenopiles</taxon>
        <taxon>Ochrophyta</taxon>
        <taxon>Dictyochophyceae</taxon>
        <taxon>Dictyochales</taxon>
        <taxon>Dictyochaceae</taxon>
        <taxon>Octactis</taxon>
    </lineage>
</organism>
<feature type="compositionally biased region" description="Pro residues" evidence="1">
    <location>
        <begin position="136"/>
        <end position="148"/>
    </location>
</feature>
<dbReference type="AlphaFoldDB" id="A0A7S2E0X6"/>
<reference evidence="2" key="1">
    <citation type="submission" date="2021-01" db="EMBL/GenBank/DDBJ databases">
        <authorList>
            <person name="Corre E."/>
            <person name="Pelletier E."/>
            <person name="Niang G."/>
            <person name="Scheremetjew M."/>
            <person name="Finn R."/>
            <person name="Kale V."/>
            <person name="Holt S."/>
            <person name="Cochrane G."/>
            <person name="Meng A."/>
            <person name="Brown T."/>
            <person name="Cohen L."/>
        </authorList>
    </citation>
    <scope>NUCLEOTIDE SEQUENCE</scope>
    <source>
        <strain evidence="2">CCMP1381</strain>
    </source>
</reference>
<accession>A0A7S2E0X6</accession>
<feature type="compositionally biased region" description="Polar residues" evidence="1">
    <location>
        <begin position="116"/>
        <end position="133"/>
    </location>
</feature>
<feature type="region of interest" description="Disordered" evidence="1">
    <location>
        <begin position="116"/>
        <end position="501"/>
    </location>
</feature>
<name>A0A7S2E0X6_9STRA</name>
<feature type="compositionally biased region" description="Basic and acidic residues" evidence="1">
    <location>
        <begin position="264"/>
        <end position="275"/>
    </location>
</feature>
<evidence type="ECO:0000313" key="2">
    <source>
        <dbReference type="EMBL" id="CAD9468445.1"/>
    </source>
</evidence>
<evidence type="ECO:0008006" key="3">
    <source>
        <dbReference type="Google" id="ProtNLM"/>
    </source>
</evidence>
<sequence length="985" mass="106886">MTTFRPETSMASTPVWDADPASRWKTESIVISSMYAPLGMTVQPDTTMACPNHPVVVSGFITEICSNAGVKIGDRIHGANGACIEGIPFNEALPVLQRLWNAAKVVLEVRRHITTVSDQPAKSSMGVNASVSRSKLPPPPPPPLPPPASKHVGESKEIEKPPSTQTDAKRVTSKTNGVDDPSPAPPPTSTVEEKALSFDASPPPPPPWPKSRVADQGTFDETQHVPGPAHADGESKDFKDQSLSVNRGLASSKRRRVTNSTNKSIKDGIGNERTRLNKMGETMSAEGGPASSHSTNAGGDPVSSGPMSNWPGKNNEDHGARRRSLSVSHGARNQDGGDQDDLTQDQREQEEHSQLEEDHEQEHYENYGQQGRGLRRPQQGRNQHGPFETSSNALAMQQSLQGYNNDHGYANPRSRHGLHDPHGPGPNSYGAPPPHGSSHGIRKYNRPRGQHAPHKYSGPHGSHGPPPSSIHGAHSRGGHGLPNFGGSSSFEERGGGHHLDYNSAADYEASAPASYKPPPVMGKISDLPIGDPGGTLRKGDLVHLERTCRRGQVLAGLLADWATHGWDPNDLSPLPCSWDVTKDIGKKARDSLWLVRRPSEATAEALVSRRCCLCGDSWGGGVNPIWGIFAHEQCIRPETLNVCFLENTSESGGAMVDGFDDWGLAAPSRQAAIPPRILMRLAKRELRRQDWAHLPRATFQGNRGRRRPYSYEIIWLQKSPLVPDHCTLEGLLEAMDRRDRALQMGNLSPATIHAAYESETAGAVAANEEGRQRRKGVLDGLAARDRRLARDKRWKSLAGWCLKVLQPANPNGVLPNVLLEMLPLDVRDIVRHEPCSLRGLDAAATLVGVHAMATPWGNVADWWGPTDVNGQHPASEEPGPMLGDFLSATLDKPKREVALSTAKRRLALLHSAIRLIIQDPGLTAFASSQCDTSPFCPGLVSRLVANVARNGYVTEVAHGAQMVFDAVTQSLEWHEHRDRDEASDV</sequence>
<feature type="compositionally biased region" description="Basic and acidic residues" evidence="1">
    <location>
        <begin position="344"/>
        <end position="365"/>
    </location>
</feature>
<feature type="compositionally biased region" description="Basic and acidic residues" evidence="1">
    <location>
        <begin position="151"/>
        <end position="160"/>
    </location>
</feature>
<dbReference type="SUPFAM" id="SSF50156">
    <property type="entry name" value="PDZ domain-like"/>
    <property type="match status" value="1"/>
</dbReference>
<dbReference type="EMBL" id="HBGS01051534">
    <property type="protein sequence ID" value="CAD9468445.1"/>
    <property type="molecule type" value="Transcribed_RNA"/>
</dbReference>
<feature type="compositionally biased region" description="Basic and acidic residues" evidence="1">
    <location>
        <begin position="231"/>
        <end position="240"/>
    </location>
</feature>